<organism evidence="1 2">
    <name type="scientific">Trichocladium antarcticum</name>
    <dbReference type="NCBI Taxonomy" id="1450529"/>
    <lineage>
        <taxon>Eukaryota</taxon>
        <taxon>Fungi</taxon>
        <taxon>Dikarya</taxon>
        <taxon>Ascomycota</taxon>
        <taxon>Pezizomycotina</taxon>
        <taxon>Sordariomycetes</taxon>
        <taxon>Sordariomycetidae</taxon>
        <taxon>Sordariales</taxon>
        <taxon>Chaetomiaceae</taxon>
        <taxon>Trichocladium</taxon>
    </lineage>
</organism>
<protein>
    <submittedName>
        <fullName evidence="1">Uncharacterized protein</fullName>
    </submittedName>
</protein>
<evidence type="ECO:0000313" key="1">
    <source>
        <dbReference type="EMBL" id="KAK4136415.1"/>
    </source>
</evidence>
<reference evidence="1" key="2">
    <citation type="submission" date="2023-05" db="EMBL/GenBank/DDBJ databases">
        <authorList>
            <consortium name="Lawrence Berkeley National Laboratory"/>
            <person name="Steindorff A."/>
            <person name="Hensen N."/>
            <person name="Bonometti L."/>
            <person name="Westerberg I."/>
            <person name="Brannstrom I.O."/>
            <person name="Guillou S."/>
            <person name="Cros-Aarteil S."/>
            <person name="Calhoun S."/>
            <person name="Haridas S."/>
            <person name="Kuo A."/>
            <person name="Mondo S."/>
            <person name="Pangilinan J."/>
            <person name="Riley R."/>
            <person name="Labutti K."/>
            <person name="Andreopoulos B."/>
            <person name="Lipzen A."/>
            <person name="Chen C."/>
            <person name="Yanf M."/>
            <person name="Daum C."/>
            <person name="Ng V."/>
            <person name="Clum A."/>
            <person name="Ohm R."/>
            <person name="Martin F."/>
            <person name="Silar P."/>
            <person name="Natvig D."/>
            <person name="Lalanne C."/>
            <person name="Gautier V."/>
            <person name="Ament-Velasquez S.L."/>
            <person name="Kruys A."/>
            <person name="Hutchinson M.I."/>
            <person name="Powell A.J."/>
            <person name="Barry K."/>
            <person name="Miller A.N."/>
            <person name="Grigoriev I.V."/>
            <person name="Debuchy R."/>
            <person name="Gladieux P."/>
            <person name="Thoren M.H."/>
            <person name="Johannesson H."/>
        </authorList>
    </citation>
    <scope>NUCLEOTIDE SEQUENCE</scope>
    <source>
        <strain evidence="1">CBS 123565</strain>
    </source>
</reference>
<dbReference type="AlphaFoldDB" id="A0AAN6ZER6"/>
<reference evidence="1" key="1">
    <citation type="journal article" date="2023" name="Mol. Phylogenet. Evol.">
        <title>Genome-scale phylogeny and comparative genomics of the fungal order Sordariales.</title>
        <authorList>
            <person name="Hensen N."/>
            <person name="Bonometti L."/>
            <person name="Westerberg I."/>
            <person name="Brannstrom I.O."/>
            <person name="Guillou S."/>
            <person name="Cros-Aarteil S."/>
            <person name="Calhoun S."/>
            <person name="Haridas S."/>
            <person name="Kuo A."/>
            <person name="Mondo S."/>
            <person name="Pangilinan J."/>
            <person name="Riley R."/>
            <person name="LaButti K."/>
            <person name="Andreopoulos B."/>
            <person name="Lipzen A."/>
            <person name="Chen C."/>
            <person name="Yan M."/>
            <person name="Daum C."/>
            <person name="Ng V."/>
            <person name="Clum A."/>
            <person name="Steindorff A."/>
            <person name="Ohm R.A."/>
            <person name="Martin F."/>
            <person name="Silar P."/>
            <person name="Natvig D.O."/>
            <person name="Lalanne C."/>
            <person name="Gautier V."/>
            <person name="Ament-Velasquez S.L."/>
            <person name="Kruys A."/>
            <person name="Hutchinson M.I."/>
            <person name="Powell A.J."/>
            <person name="Barry K."/>
            <person name="Miller A.N."/>
            <person name="Grigoriev I.V."/>
            <person name="Debuchy R."/>
            <person name="Gladieux P."/>
            <person name="Hiltunen Thoren M."/>
            <person name="Johannesson H."/>
        </authorList>
    </citation>
    <scope>NUCLEOTIDE SEQUENCE</scope>
    <source>
        <strain evidence="1">CBS 123565</strain>
    </source>
</reference>
<proteinExistence type="predicted"/>
<comment type="caution">
    <text evidence="1">The sequence shown here is derived from an EMBL/GenBank/DDBJ whole genome shotgun (WGS) entry which is preliminary data.</text>
</comment>
<keyword evidence="2" id="KW-1185">Reference proteome</keyword>
<dbReference type="EMBL" id="MU853403">
    <property type="protein sequence ID" value="KAK4136415.1"/>
    <property type="molecule type" value="Genomic_DNA"/>
</dbReference>
<sequence>MYMYTWSFSANGVLAPGPASRSGGTTRETPEAYKVQTTVRMHGNRRKVSLLLTAHEYAMAKRSTAIGKGPSDLSKLCATAVVPIQEQICFCKTIPLASSLMLPNSAQIQSTRQRTWLGCGHRGSLDDAPIRPALLPTRAGLMHRATLRHRPG</sequence>
<name>A0AAN6ZER6_9PEZI</name>
<gene>
    <name evidence="1" type="ORF">BT67DRAFT_177832</name>
</gene>
<evidence type="ECO:0000313" key="2">
    <source>
        <dbReference type="Proteomes" id="UP001304895"/>
    </source>
</evidence>
<accession>A0AAN6ZER6</accession>
<dbReference type="Proteomes" id="UP001304895">
    <property type="component" value="Unassembled WGS sequence"/>
</dbReference>